<proteinExistence type="predicted"/>
<evidence type="ECO:0000256" key="1">
    <source>
        <dbReference type="SAM" id="MobiDB-lite"/>
    </source>
</evidence>
<dbReference type="SUPFAM" id="SSF46785">
    <property type="entry name" value="Winged helix' DNA-binding domain"/>
    <property type="match status" value="1"/>
</dbReference>
<dbReference type="AlphaFoldDB" id="A0A8A2VGT7"/>
<dbReference type="Gene3D" id="1.10.10.10">
    <property type="entry name" value="Winged helix-like DNA-binding domain superfamily/Winged helix DNA-binding domain"/>
    <property type="match status" value="1"/>
</dbReference>
<evidence type="ECO:0000313" key="3">
    <source>
        <dbReference type="Proteomes" id="UP000663203"/>
    </source>
</evidence>
<gene>
    <name evidence="2" type="ORF">J0X25_07175</name>
</gene>
<evidence type="ECO:0000313" key="2">
    <source>
        <dbReference type="EMBL" id="QSX00732.1"/>
    </source>
</evidence>
<dbReference type="Proteomes" id="UP000663203">
    <property type="component" value="Chromosome"/>
</dbReference>
<dbReference type="EMBL" id="CP071462">
    <property type="protein sequence ID" value="QSX00732.1"/>
    <property type="molecule type" value="Genomic_DNA"/>
</dbReference>
<accession>A0A8A2VGT7</accession>
<name>A0A8A2VGT7_9EURY</name>
<organism evidence="2 3">
    <name type="scientific">Haloterrigena alkaliphila</name>
    <dbReference type="NCBI Taxonomy" id="2816475"/>
    <lineage>
        <taxon>Archaea</taxon>
        <taxon>Methanobacteriati</taxon>
        <taxon>Methanobacteriota</taxon>
        <taxon>Stenosarchaea group</taxon>
        <taxon>Halobacteria</taxon>
        <taxon>Halobacteriales</taxon>
        <taxon>Natrialbaceae</taxon>
        <taxon>Haloterrigena</taxon>
    </lineage>
</organism>
<dbReference type="KEGG" id="hakz:J0X25_07175"/>
<dbReference type="RefSeq" id="WP_207290451.1">
    <property type="nucleotide sequence ID" value="NZ_CP071462.1"/>
</dbReference>
<dbReference type="InterPro" id="IPR036388">
    <property type="entry name" value="WH-like_DNA-bd_sf"/>
</dbReference>
<reference evidence="2 3" key="1">
    <citation type="submission" date="2021-03" db="EMBL/GenBank/DDBJ databases">
        <title>Haloterrigena longa sp. nov. and Haloterrigena limicola sp. nov., extremely halophilic archaea isolated from a salt lake.</title>
        <authorList>
            <person name="Henglin C."/>
        </authorList>
    </citation>
    <scope>NUCLEOTIDE SEQUENCE [LARGE SCALE GENOMIC DNA]</scope>
    <source>
        <strain evidence="2 3">KZCA68</strain>
    </source>
</reference>
<protein>
    <submittedName>
        <fullName evidence="2">Winged helix-turn-helix transcriptional regulator</fullName>
    </submittedName>
</protein>
<feature type="region of interest" description="Disordered" evidence="1">
    <location>
        <begin position="79"/>
        <end position="102"/>
    </location>
</feature>
<sequence length="114" mass="12766">MGSSSGRNTRVPDEDILSVLRESDDPVLSTAEVADRLPIERRSTLNRLRALEEQEFVESKQIGGRNTIWWLSAPEREDAIPEDDPFFSGEPIFASDDPADEDEIDDIVYGDVEG</sequence>
<keyword evidence="3" id="KW-1185">Reference proteome</keyword>
<dbReference type="InterPro" id="IPR036390">
    <property type="entry name" value="WH_DNA-bd_sf"/>
</dbReference>
<dbReference type="GeneID" id="63187074"/>